<feature type="transmembrane region" description="Helical" evidence="1">
    <location>
        <begin position="123"/>
        <end position="147"/>
    </location>
</feature>
<feature type="transmembrane region" description="Helical" evidence="1">
    <location>
        <begin position="25"/>
        <end position="49"/>
    </location>
</feature>
<keyword evidence="1" id="KW-0472">Membrane</keyword>
<keyword evidence="1" id="KW-1133">Transmembrane helix</keyword>
<sequence>MATTQRDLTIHDTVRMEPPVPVRAATAAWFLAVGAGVAESVLGVIGALAGSMAWPALVAQIAFRAIVYGGVFVVIDRYFRLGRNWSRHLLAVLLGVIGMATLIVGPIHWLVSNGDFDAIDVSADFVAFAMIRSIHVMAVITGVVLMYQPDANRWFKRS</sequence>
<keyword evidence="1" id="KW-0812">Transmembrane</keyword>
<gene>
    <name evidence="2" type="ORF">GCM10009554_04210</name>
</gene>
<dbReference type="RefSeq" id="WP_343964148.1">
    <property type="nucleotide sequence ID" value="NZ_BAAAHK010000001.1"/>
</dbReference>
<keyword evidence="3" id="KW-1185">Reference proteome</keyword>
<evidence type="ECO:0000256" key="1">
    <source>
        <dbReference type="SAM" id="Phobius"/>
    </source>
</evidence>
<evidence type="ECO:0000313" key="3">
    <source>
        <dbReference type="Proteomes" id="UP001500542"/>
    </source>
</evidence>
<organism evidence="2 3">
    <name type="scientific">Kribbella koreensis</name>
    <dbReference type="NCBI Taxonomy" id="57909"/>
    <lineage>
        <taxon>Bacteria</taxon>
        <taxon>Bacillati</taxon>
        <taxon>Actinomycetota</taxon>
        <taxon>Actinomycetes</taxon>
        <taxon>Propionibacteriales</taxon>
        <taxon>Kribbellaceae</taxon>
        <taxon>Kribbella</taxon>
    </lineage>
</organism>
<comment type="caution">
    <text evidence="2">The sequence shown here is derived from an EMBL/GenBank/DDBJ whole genome shotgun (WGS) entry which is preliminary data.</text>
</comment>
<evidence type="ECO:0008006" key="4">
    <source>
        <dbReference type="Google" id="ProtNLM"/>
    </source>
</evidence>
<proteinExistence type="predicted"/>
<accession>A0ABN1PB95</accession>
<dbReference type="Proteomes" id="UP001500542">
    <property type="component" value="Unassembled WGS sequence"/>
</dbReference>
<dbReference type="EMBL" id="BAAAHK010000001">
    <property type="protein sequence ID" value="GAA0924979.1"/>
    <property type="molecule type" value="Genomic_DNA"/>
</dbReference>
<reference evidence="2 3" key="1">
    <citation type="journal article" date="2019" name="Int. J. Syst. Evol. Microbiol.">
        <title>The Global Catalogue of Microorganisms (GCM) 10K type strain sequencing project: providing services to taxonomists for standard genome sequencing and annotation.</title>
        <authorList>
            <consortium name="The Broad Institute Genomics Platform"/>
            <consortium name="The Broad Institute Genome Sequencing Center for Infectious Disease"/>
            <person name="Wu L."/>
            <person name="Ma J."/>
        </authorList>
    </citation>
    <scope>NUCLEOTIDE SEQUENCE [LARGE SCALE GENOMIC DNA]</scope>
    <source>
        <strain evidence="2 3">JCM 10977</strain>
    </source>
</reference>
<evidence type="ECO:0000313" key="2">
    <source>
        <dbReference type="EMBL" id="GAA0924979.1"/>
    </source>
</evidence>
<feature type="transmembrane region" description="Helical" evidence="1">
    <location>
        <begin position="91"/>
        <end position="111"/>
    </location>
</feature>
<name>A0ABN1PB95_9ACTN</name>
<feature type="transmembrane region" description="Helical" evidence="1">
    <location>
        <begin position="61"/>
        <end position="79"/>
    </location>
</feature>
<protein>
    <recommendedName>
        <fullName evidence="4">DUF4383 domain-containing protein</fullName>
    </recommendedName>
</protein>